<organism evidence="2 3">
    <name type="scientific">Ophiocordyceps unilateralis</name>
    <name type="common">Zombie-ant fungus</name>
    <name type="synonym">Torrubia unilateralis</name>
    <dbReference type="NCBI Taxonomy" id="268505"/>
    <lineage>
        <taxon>Eukaryota</taxon>
        <taxon>Fungi</taxon>
        <taxon>Dikarya</taxon>
        <taxon>Ascomycota</taxon>
        <taxon>Pezizomycotina</taxon>
        <taxon>Sordariomycetes</taxon>
        <taxon>Hypocreomycetidae</taxon>
        <taxon>Hypocreales</taxon>
        <taxon>Ophiocordycipitaceae</taxon>
        <taxon>Ophiocordyceps</taxon>
    </lineage>
</organism>
<feature type="compositionally biased region" description="Basic and acidic residues" evidence="1">
    <location>
        <begin position="248"/>
        <end position="263"/>
    </location>
</feature>
<dbReference type="OrthoDB" id="5343483at2759"/>
<accession>A0A2A9PA01</accession>
<reference evidence="2 3" key="1">
    <citation type="journal article" date="2015" name="BMC Genomics">
        <title>Gene expression during zombie ant biting behavior reflects the complexity underlying fungal parasitic behavioral manipulation.</title>
        <authorList>
            <person name="de Bekker C."/>
            <person name="Ohm R.A."/>
            <person name="Loreto R.G."/>
            <person name="Sebastian A."/>
            <person name="Albert I."/>
            <person name="Merrow M."/>
            <person name="Brachmann A."/>
            <person name="Hughes D.P."/>
        </authorList>
    </citation>
    <scope>NUCLEOTIDE SEQUENCE [LARGE SCALE GENOMIC DNA]</scope>
    <source>
        <strain evidence="2 3">SC16a</strain>
    </source>
</reference>
<dbReference type="AlphaFoldDB" id="A0A2A9PA01"/>
<feature type="region of interest" description="Disordered" evidence="1">
    <location>
        <begin position="238"/>
        <end position="274"/>
    </location>
</feature>
<reference evidence="2 3" key="2">
    <citation type="journal article" date="2017" name="Sci. Rep.">
        <title>Ant-infecting Ophiocordyceps genomes reveal a high diversity of potential behavioral manipulation genes and a possible major role for enterotoxins.</title>
        <authorList>
            <person name="de Bekker C."/>
            <person name="Ohm R.A."/>
            <person name="Evans H.C."/>
            <person name="Brachmann A."/>
            <person name="Hughes D.P."/>
        </authorList>
    </citation>
    <scope>NUCLEOTIDE SEQUENCE [LARGE SCALE GENOMIC DNA]</scope>
    <source>
        <strain evidence="2 3">SC16a</strain>
    </source>
</reference>
<dbReference type="Proteomes" id="UP000037136">
    <property type="component" value="Unassembled WGS sequence"/>
</dbReference>
<gene>
    <name evidence="2" type="ORF">XA68_14118</name>
</gene>
<name>A0A2A9PA01_OPHUN</name>
<comment type="caution">
    <text evidence="2">The sequence shown here is derived from an EMBL/GenBank/DDBJ whole genome shotgun (WGS) entry which is preliminary data.</text>
</comment>
<keyword evidence="3" id="KW-1185">Reference proteome</keyword>
<proteinExistence type="predicted"/>
<dbReference type="EMBL" id="LAZP02000325">
    <property type="protein sequence ID" value="PFH58128.1"/>
    <property type="molecule type" value="Genomic_DNA"/>
</dbReference>
<protein>
    <submittedName>
        <fullName evidence="2">Uncharacterized protein</fullName>
    </submittedName>
</protein>
<evidence type="ECO:0000313" key="3">
    <source>
        <dbReference type="Proteomes" id="UP000037136"/>
    </source>
</evidence>
<evidence type="ECO:0000256" key="1">
    <source>
        <dbReference type="SAM" id="MobiDB-lite"/>
    </source>
</evidence>
<evidence type="ECO:0000313" key="2">
    <source>
        <dbReference type="EMBL" id="PFH58128.1"/>
    </source>
</evidence>
<sequence>MLVLASATISSSTSPAKRTAIVPPTALVLKSPLKRNANAVASSYTSRPAQHGKLLGIGFLAKKVPKGKTSSDSKDVTNGPVAVGDHAARAAMLLSEPCVAGARWHAGRVTLFGPTLALLSAQSSMSSPSIYFDGRRYDSRIPAIPLLTSDSNTASLAYMNLDTLQSTRSDHLYRKKFRTCFYNPVLRQARVNDPVSRLIQKMLRRLQPQKRDGRSMHRGGSYFTRATAVFGAETTFRKSGALSQPRGQSHDRNGSGQRAKAESPEQFQGSCHGDVLHGDLLKPLEAHP</sequence>